<gene>
    <name evidence="1" type="ORF">LTR37_003757</name>
</gene>
<accession>A0ACC3NNI9</accession>
<sequence>MGDDKGGYRQINKSLNICAFDDYLKGQTARLPQLANVEQLSPKVLRVLGQNPGKFTYQGTNTYIVGTGQVRLIIDTSGGEPEWVELVESTLQSMNISLSHVLLTHWHGDHTGGVPDLVDLCPHLSQHIYKNEPDKGQQNIADGQIFQVEGATVRAIHVPGHSEDHMCFVLEEENAMFTGDNILGHGTSAVEDLGTFMNSLQIMSDQNCSTGYSAHGVTIANLRAKLGGELAQKLRRERQVIEALGRVRGRGGKSVSVTVPELVTEIYGASLDEKTRTLALEPFIGEVTRKLADDGRVAFEMRGGKKKWFCVAGKSVRFTERVKPVPTVVSVHMLGTTC</sequence>
<proteinExistence type="predicted"/>
<dbReference type="EMBL" id="JAUTXU010000022">
    <property type="protein sequence ID" value="KAK3720346.1"/>
    <property type="molecule type" value="Genomic_DNA"/>
</dbReference>
<evidence type="ECO:0000313" key="1">
    <source>
        <dbReference type="EMBL" id="KAK3720346.1"/>
    </source>
</evidence>
<organism evidence="1 2">
    <name type="scientific">Vermiconidia calcicola</name>
    <dbReference type="NCBI Taxonomy" id="1690605"/>
    <lineage>
        <taxon>Eukaryota</taxon>
        <taxon>Fungi</taxon>
        <taxon>Dikarya</taxon>
        <taxon>Ascomycota</taxon>
        <taxon>Pezizomycotina</taxon>
        <taxon>Dothideomycetes</taxon>
        <taxon>Dothideomycetidae</taxon>
        <taxon>Mycosphaerellales</taxon>
        <taxon>Extremaceae</taxon>
        <taxon>Vermiconidia</taxon>
    </lineage>
</organism>
<reference evidence="1" key="1">
    <citation type="submission" date="2023-07" db="EMBL/GenBank/DDBJ databases">
        <title>Black Yeasts Isolated from many extreme environments.</title>
        <authorList>
            <person name="Coleine C."/>
            <person name="Stajich J.E."/>
            <person name="Selbmann L."/>
        </authorList>
    </citation>
    <scope>NUCLEOTIDE SEQUENCE</scope>
    <source>
        <strain evidence="1">CCFEE 5714</strain>
    </source>
</reference>
<protein>
    <submittedName>
        <fullName evidence="1">Uncharacterized protein</fullName>
    </submittedName>
</protein>
<dbReference type="Proteomes" id="UP001281147">
    <property type="component" value="Unassembled WGS sequence"/>
</dbReference>
<name>A0ACC3NNI9_9PEZI</name>
<keyword evidence="2" id="KW-1185">Reference proteome</keyword>
<comment type="caution">
    <text evidence="1">The sequence shown here is derived from an EMBL/GenBank/DDBJ whole genome shotgun (WGS) entry which is preliminary data.</text>
</comment>
<evidence type="ECO:0000313" key="2">
    <source>
        <dbReference type="Proteomes" id="UP001281147"/>
    </source>
</evidence>